<organism evidence="4 5">
    <name type="scientific">Chloropicon primus</name>
    <dbReference type="NCBI Taxonomy" id="1764295"/>
    <lineage>
        <taxon>Eukaryota</taxon>
        <taxon>Viridiplantae</taxon>
        <taxon>Chlorophyta</taxon>
        <taxon>Chloropicophyceae</taxon>
        <taxon>Chloropicales</taxon>
        <taxon>Chloropicaceae</taxon>
        <taxon>Chloropicon</taxon>
    </lineage>
</organism>
<dbReference type="SMART" id="SM00327">
    <property type="entry name" value="VWA"/>
    <property type="match status" value="1"/>
</dbReference>
<reference evidence="3" key="2">
    <citation type="submission" date="2021-01" db="EMBL/GenBank/DDBJ databases">
        <authorList>
            <person name="Corre E."/>
            <person name="Pelletier E."/>
            <person name="Niang G."/>
            <person name="Scheremetjew M."/>
            <person name="Finn R."/>
            <person name="Kale V."/>
            <person name="Holt S."/>
            <person name="Cochrane G."/>
            <person name="Meng A."/>
            <person name="Brown T."/>
            <person name="Cohen L."/>
        </authorList>
    </citation>
    <scope>NUCLEOTIDE SEQUENCE</scope>
    <source>
        <strain evidence="3">CCMP1205</strain>
    </source>
</reference>
<dbReference type="InterPro" id="IPR050525">
    <property type="entry name" value="ECM_Assembly_Org"/>
</dbReference>
<feature type="region of interest" description="Disordered" evidence="1">
    <location>
        <begin position="19"/>
        <end position="132"/>
    </location>
</feature>
<dbReference type="SUPFAM" id="SSF81383">
    <property type="entry name" value="F-box domain"/>
    <property type="match status" value="1"/>
</dbReference>
<feature type="compositionally biased region" description="Basic residues" evidence="1">
    <location>
        <begin position="47"/>
        <end position="58"/>
    </location>
</feature>
<dbReference type="EMBL" id="HBHL01006255">
    <property type="protein sequence ID" value="CAD9715165.1"/>
    <property type="molecule type" value="Transcribed_RNA"/>
</dbReference>
<dbReference type="InterPro" id="IPR002035">
    <property type="entry name" value="VWF_A"/>
</dbReference>
<evidence type="ECO:0000313" key="3">
    <source>
        <dbReference type="EMBL" id="CAD9715165.1"/>
    </source>
</evidence>
<sequence length="428" mass="46600">MLLREVLRGARRLTASLFPNQEQGVVGPGEGQEAGQPEEVGSARVVTRSRSRRSRQKRSGTVPLPLPLTDGIPAKVRRSRRGVRVGAWKKANSTAVPPMDASGSSSGSSKRSKTRGAPAIAKAAQKKRKRRQRQKEALIIEVLPDELLDGPVLDALGFKDLCTLSLVCRRFDFVVSQRTQRWSSLYIERWGDPGAIGVEASKLAGGWHKFYKAKHLAEKESSPWIQPCDFEVQAMLNHLAGLKCPATQEIMVTFLVDGSGSVTDDDFTTMTSFMSKAVCSLNRQTRGTAKFAIIQFSNEVKVEMQPQPISSEDFDTFAATMSRMNGGTNIALALSKACVTGQEEDAGPGNGGGGARQSQVPHVVLILTDGRIDSYQAKAATAAAEQLFRLQLQLFAFAVGRSVDFDQLTKIVGTESQVMGLRTLHEPW</sequence>
<dbReference type="PANTHER" id="PTHR24020">
    <property type="entry name" value="COLLAGEN ALPHA"/>
    <property type="match status" value="1"/>
</dbReference>
<dbReference type="STRING" id="1764295.A0A5B8MTM0"/>
<accession>A0A5B8MTM0</accession>
<dbReference type="EMBL" id="CP031041">
    <property type="protein sequence ID" value="QDZ22762.1"/>
    <property type="molecule type" value="Genomic_DNA"/>
</dbReference>
<dbReference type="Pfam" id="PF00092">
    <property type="entry name" value="VWA"/>
    <property type="match status" value="1"/>
</dbReference>
<feature type="domain" description="VWFA" evidence="2">
    <location>
        <begin position="251"/>
        <end position="413"/>
    </location>
</feature>
<dbReference type="OrthoDB" id="10256829at2759"/>
<dbReference type="PROSITE" id="PS50234">
    <property type="entry name" value="VWFA"/>
    <property type="match status" value="1"/>
</dbReference>
<keyword evidence="5" id="KW-1185">Reference proteome</keyword>
<evidence type="ECO:0000313" key="5">
    <source>
        <dbReference type="Proteomes" id="UP000316726"/>
    </source>
</evidence>
<evidence type="ECO:0000256" key="1">
    <source>
        <dbReference type="SAM" id="MobiDB-lite"/>
    </source>
</evidence>
<evidence type="ECO:0000313" key="4">
    <source>
        <dbReference type="EMBL" id="QDZ22762.1"/>
    </source>
</evidence>
<dbReference type="Gene3D" id="1.20.1280.50">
    <property type="match status" value="1"/>
</dbReference>
<protein>
    <recommendedName>
        <fullName evidence="2">VWFA domain-containing protein</fullName>
    </recommendedName>
</protein>
<gene>
    <name evidence="4" type="ORF">A3770_08p52800</name>
    <name evidence="3" type="ORF">CPRI1469_LOCUS4019</name>
</gene>
<dbReference type="SUPFAM" id="SSF53300">
    <property type="entry name" value="vWA-like"/>
    <property type="match status" value="1"/>
</dbReference>
<dbReference type="InterPro" id="IPR036465">
    <property type="entry name" value="vWFA_dom_sf"/>
</dbReference>
<dbReference type="AlphaFoldDB" id="A0A5B8MTM0"/>
<feature type="compositionally biased region" description="Low complexity" evidence="1">
    <location>
        <begin position="33"/>
        <end position="46"/>
    </location>
</feature>
<dbReference type="InterPro" id="IPR036047">
    <property type="entry name" value="F-box-like_dom_sf"/>
</dbReference>
<evidence type="ECO:0000259" key="2">
    <source>
        <dbReference type="PROSITE" id="PS50234"/>
    </source>
</evidence>
<dbReference type="CDD" id="cd01450">
    <property type="entry name" value="vWFA_subfamily_ECM"/>
    <property type="match status" value="1"/>
</dbReference>
<dbReference type="Proteomes" id="UP000316726">
    <property type="component" value="Chromosome 8"/>
</dbReference>
<proteinExistence type="predicted"/>
<name>A0A5B8MTM0_9CHLO</name>
<dbReference type="Gene3D" id="3.40.50.410">
    <property type="entry name" value="von Willebrand factor, type A domain"/>
    <property type="match status" value="1"/>
</dbReference>
<reference evidence="4 5" key="1">
    <citation type="submission" date="2018-07" db="EMBL/GenBank/DDBJ databases">
        <title>The complete nuclear genome of the prasinophyte Chloropicon primus (CCMP1205).</title>
        <authorList>
            <person name="Pombert J.-F."/>
            <person name="Otis C."/>
            <person name="Turmel M."/>
            <person name="Lemieux C."/>
        </authorList>
    </citation>
    <scope>NUCLEOTIDE SEQUENCE [LARGE SCALE GENOMIC DNA]</scope>
    <source>
        <strain evidence="4 5">CCMP1205</strain>
    </source>
</reference>
<dbReference type="PRINTS" id="PR00453">
    <property type="entry name" value="VWFADOMAIN"/>
</dbReference>